<sequence>MYSPEFGSLHLQHNSFYYSFILNIDITIYEKHSMK</sequence>
<accession>A0A0E9Y0U4</accession>
<dbReference type="EMBL" id="GBXM01000301">
    <property type="protein sequence ID" value="JAI08277.1"/>
    <property type="molecule type" value="Transcribed_RNA"/>
</dbReference>
<name>A0A0E9Y0U4_ANGAN</name>
<protein>
    <submittedName>
        <fullName evidence="1">Uncharacterized protein</fullName>
    </submittedName>
</protein>
<proteinExistence type="predicted"/>
<reference evidence="1" key="1">
    <citation type="submission" date="2014-11" db="EMBL/GenBank/DDBJ databases">
        <authorList>
            <person name="Amaro Gonzalez C."/>
        </authorList>
    </citation>
    <scope>NUCLEOTIDE SEQUENCE</scope>
</reference>
<organism evidence="1">
    <name type="scientific">Anguilla anguilla</name>
    <name type="common">European freshwater eel</name>
    <name type="synonym">Muraena anguilla</name>
    <dbReference type="NCBI Taxonomy" id="7936"/>
    <lineage>
        <taxon>Eukaryota</taxon>
        <taxon>Metazoa</taxon>
        <taxon>Chordata</taxon>
        <taxon>Craniata</taxon>
        <taxon>Vertebrata</taxon>
        <taxon>Euteleostomi</taxon>
        <taxon>Actinopterygii</taxon>
        <taxon>Neopterygii</taxon>
        <taxon>Teleostei</taxon>
        <taxon>Anguilliformes</taxon>
        <taxon>Anguillidae</taxon>
        <taxon>Anguilla</taxon>
    </lineage>
</organism>
<evidence type="ECO:0000313" key="1">
    <source>
        <dbReference type="EMBL" id="JAI08277.1"/>
    </source>
</evidence>
<dbReference type="AlphaFoldDB" id="A0A0E9Y0U4"/>
<reference evidence="1" key="2">
    <citation type="journal article" date="2015" name="Fish Shellfish Immunol.">
        <title>Early steps in the European eel (Anguilla anguilla)-Vibrio vulnificus interaction in the gills: Role of the RtxA13 toxin.</title>
        <authorList>
            <person name="Callol A."/>
            <person name="Pajuelo D."/>
            <person name="Ebbesson L."/>
            <person name="Teles M."/>
            <person name="MacKenzie S."/>
            <person name="Amaro C."/>
        </authorList>
    </citation>
    <scope>NUCLEOTIDE SEQUENCE</scope>
</reference>